<dbReference type="InterPro" id="IPR022939">
    <property type="entry name" value="Nb(III)_bact/plant"/>
</dbReference>
<dbReference type="Proteomes" id="UP000183053">
    <property type="component" value="Unassembled WGS sequence"/>
</dbReference>
<evidence type="ECO:0000313" key="4">
    <source>
        <dbReference type="EMBL" id="SDQ59785.1"/>
    </source>
</evidence>
<dbReference type="STRING" id="47312.SAMN04489765_1046"/>
<feature type="short sequence motif" description="GXWXGXG" evidence="1">
    <location>
        <begin position="70"/>
        <end position="76"/>
    </location>
</feature>
<comment type="caution">
    <text evidence="1">Lacks the conserved His residue that binds heme iron in the nitrobindin family.</text>
</comment>
<dbReference type="InterPro" id="IPR012674">
    <property type="entry name" value="Calycin"/>
</dbReference>
<dbReference type="Pfam" id="PF08768">
    <property type="entry name" value="THAP4_heme-bd"/>
    <property type="match status" value="1"/>
</dbReference>
<dbReference type="EMBL" id="FNLF01000002">
    <property type="protein sequence ID" value="SDQ59785.1"/>
    <property type="molecule type" value="Genomic_DNA"/>
</dbReference>
<dbReference type="RefSeq" id="WP_068533268.1">
    <property type="nucleotide sequence ID" value="NZ_AP025457.1"/>
</dbReference>
<dbReference type="InterPro" id="IPR014878">
    <property type="entry name" value="THAP4-like_heme-bd"/>
</dbReference>
<protein>
    <recommendedName>
        <fullName evidence="1">Ferric nitrobindin-like protein</fullName>
    </recommendedName>
</protein>
<feature type="region of interest" description="Disordered" evidence="2">
    <location>
        <begin position="1"/>
        <end position="22"/>
    </location>
</feature>
<dbReference type="SUPFAM" id="SSF50814">
    <property type="entry name" value="Lipocalins"/>
    <property type="match status" value="1"/>
</dbReference>
<feature type="domain" description="THAP4-like heme-binding" evidence="3">
    <location>
        <begin position="62"/>
        <end position="214"/>
    </location>
</feature>
<dbReference type="Gene3D" id="2.40.128.20">
    <property type="match status" value="1"/>
</dbReference>
<feature type="compositionally biased region" description="Low complexity" evidence="2">
    <location>
        <begin position="1"/>
        <end position="15"/>
    </location>
</feature>
<evidence type="ECO:0000313" key="5">
    <source>
        <dbReference type="Proteomes" id="UP000183053"/>
    </source>
</evidence>
<reference evidence="5" key="1">
    <citation type="submission" date="2016-10" db="EMBL/GenBank/DDBJ databases">
        <authorList>
            <person name="Varghese N."/>
            <person name="Submissions S."/>
        </authorList>
    </citation>
    <scope>NUCLEOTIDE SEQUENCE [LARGE SCALE GENOMIC DNA]</scope>
    <source>
        <strain evidence="5">DSM 44142</strain>
    </source>
</reference>
<evidence type="ECO:0000259" key="3">
    <source>
        <dbReference type="Pfam" id="PF08768"/>
    </source>
</evidence>
<dbReference type="CDD" id="cd07828">
    <property type="entry name" value="lipocalin_heme-bd-THAP4-like"/>
    <property type="match status" value="1"/>
</dbReference>
<proteinExistence type="inferred from homology"/>
<comment type="similarity">
    <text evidence="1">Belongs to the nitrobindin family.</text>
</comment>
<sequence length="217" mass="23273">MSDEATPAAEAAAPAGSGQEALDAAIERAESTSARNISNLPGLPLADDTANLRQGPDLHAGLLGLLPLVGIWRGEGEGHDASGDYHFGQQIIVSHDGQNFLSWESRSWKLDEQGEFSEPDLREAGFWRIGEDDEIEFVVTHASGIVELYYGKPVSQTAWELEADVVIRSKTSPLAGASKRLYGLVEQGGALAYVEERVDADGELIPRLSAKLGRYAG</sequence>
<dbReference type="AlphaFoldDB" id="A0A1H1C6H1"/>
<evidence type="ECO:0000256" key="2">
    <source>
        <dbReference type="SAM" id="MobiDB-lite"/>
    </source>
</evidence>
<name>A0A1H1C6H1_9ACTN</name>
<evidence type="ECO:0000256" key="1">
    <source>
        <dbReference type="HAMAP-Rule" id="MF_01297"/>
    </source>
</evidence>
<keyword evidence="5" id="KW-1185">Reference proteome</keyword>
<organism evidence="4 5">
    <name type="scientific">Tsukamurella pulmonis</name>
    <dbReference type="NCBI Taxonomy" id="47312"/>
    <lineage>
        <taxon>Bacteria</taxon>
        <taxon>Bacillati</taxon>
        <taxon>Actinomycetota</taxon>
        <taxon>Actinomycetes</taxon>
        <taxon>Mycobacteriales</taxon>
        <taxon>Tsukamurellaceae</taxon>
        <taxon>Tsukamurella</taxon>
    </lineage>
</organism>
<dbReference type="PANTHER" id="PTHR15854">
    <property type="entry name" value="THAP4 PROTEIN"/>
    <property type="match status" value="1"/>
</dbReference>
<dbReference type="OrthoDB" id="4804006at2"/>
<dbReference type="HAMAP" id="MF_01297">
    <property type="entry name" value="nitrobindin"/>
    <property type="match status" value="1"/>
</dbReference>
<gene>
    <name evidence="4" type="ORF">SAMN04489765_1046</name>
</gene>
<dbReference type="InterPro" id="IPR045165">
    <property type="entry name" value="Nitrobindin"/>
</dbReference>
<dbReference type="PANTHER" id="PTHR15854:SF4">
    <property type="entry name" value="PEROXYNITRITE ISOMERASE THAP4"/>
    <property type="match status" value="1"/>
</dbReference>
<accession>A0A1H1C6H1</accession>
<comment type="caution">
    <text evidence="1">Lacks conserved residue(s) required for the propagation of feature annotation.</text>
</comment>